<dbReference type="PANTHER" id="PTHR45036">
    <property type="entry name" value="METHYLTRANSFERASE LIKE 7B"/>
    <property type="match status" value="1"/>
</dbReference>
<dbReference type="GO" id="GO:0032259">
    <property type="term" value="P:methylation"/>
    <property type="evidence" value="ECO:0007669"/>
    <property type="project" value="UniProtKB-KW"/>
</dbReference>
<dbReference type="Pfam" id="PF13489">
    <property type="entry name" value="Methyltransf_23"/>
    <property type="match status" value="1"/>
</dbReference>
<dbReference type="SUPFAM" id="SSF53335">
    <property type="entry name" value="S-adenosyl-L-methionine-dependent methyltransferases"/>
    <property type="match status" value="1"/>
</dbReference>
<organism evidence="1 2">
    <name type="scientific">Microthyrium microscopicum</name>
    <dbReference type="NCBI Taxonomy" id="703497"/>
    <lineage>
        <taxon>Eukaryota</taxon>
        <taxon>Fungi</taxon>
        <taxon>Dikarya</taxon>
        <taxon>Ascomycota</taxon>
        <taxon>Pezizomycotina</taxon>
        <taxon>Dothideomycetes</taxon>
        <taxon>Dothideomycetes incertae sedis</taxon>
        <taxon>Microthyriales</taxon>
        <taxon>Microthyriaceae</taxon>
        <taxon>Microthyrium</taxon>
    </lineage>
</organism>
<dbReference type="InterPro" id="IPR052356">
    <property type="entry name" value="Thiol_S-MT"/>
</dbReference>
<dbReference type="Proteomes" id="UP000799302">
    <property type="component" value="Unassembled WGS sequence"/>
</dbReference>
<evidence type="ECO:0000313" key="2">
    <source>
        <dbReference type="Proteomes" id="UP000799302"/>
    </source>
</evidence>
<keyword evidence="1" id="KW-0489">Methyltransferase</keyword>
<dbReference type="GO" id="GO:0008168">
    <property type="term" value="F:methyltransferase activity"/>
    <property type="evidence" value="ECO:0007669"/>
    <property type="project" value="UniProtKB-KW"/>
</dbReference>
<gene>
    <name evidence="1" type="ORF">BT63DRAFT_455903</name>
</gene>
<dbReference type="CDD" id="cd02440">
    <property type="entry name" value="AdoMet_MTases"/>
    <property type="match status" value="1"/>
</dbReference>
<proteinExistence type="predicted"/>
<dbReference type="AlphaFoldDB" id="A0A6A6U9Z4"/>
<dbReference type="Gene3D" id="3.40.50.150">
    <property type="entry name" value="Vaccinia Virus protein VP39"/>
    <property type="match status" value="1"/>
</dbReference>
<keyword evidence="2" id="KW-1185">Reference proteome</keyword>
<evidence type="ECO:0000313" key="1">
    <source>
        <dbReference type="EMBL" id="KAF2668267.1"/>
    </source>
</evidence>
<dbReference type="EMBL" id="MU004236">
    <property type="protein sequence ID" value="KAF2668267.1"/>
    <property type="molecule type" value="Genomic_DNA"/>
</dbReference>
<sequence length="281" mass="31095">MSHDPRITDEPWPPFAQRLMDGFMPAVLVFHGARFFILQLLQTPLLLTTDFQAFRHRAFAKLWDQYGDAMSEELPGASTKLIKDASGVVLDIGPGTGSLLRFLDKSKITMAYGPEPAIDMHPKLQQYINKAGLTDQYKILSAGAEAKTLIPALAKEGLIKTDGSTVDGIFDTILSTRVLCGVPNQAETAEQLYRLLKPGGHMIVCEHIRSPWPNAGSFTGWATQKFMLLCGWNLWLGGCEVNRDTVASLRKAAGETGWRKFDLQYVSPFHSVPFIVGTLEK</sequence>
<accession>A0A6A6U9Z4</accession>
<dbReference type="OrthoDB" id="540004at2759"/>
<dbReference type="PANTHER" id="PTHR45036:SF1">
    <property type="entry name" value="METHYLTRANSFERASE LIKE 7A"/>
    <property type="match status" value="1"/>
</dbReference>
<protein>
    <submittedName>
        <fullName evidence="1">S-adenosyl-L-methionine-dependent methyltransferase</fullName>
    </submittedName>
</protein>
<keyword evidence="1" id="KW-0808">Transferase</keyword>
<reference evidence="1" key="1">
    <citation type="journal article" date="2020" name="Stud. Mycol.">
        <title>101 Dothideomycetes genomes: a test case for predicting lifestyles and emergence of pathogens.</title>
        <authorList>
            <person name="Haridas S."/>
            <person name="Albert R."/>
            <person name="Binder M."/>
            <person name="Bloem J."/>
            <person name="Labutti K."/>
            <person name="Salamov A."/>
            <person name="Andreopoulos B."/>
            <person name="Baker S."/>
            <person name="Barry K."/>
            <person name="Bills G."/>
            <person name="Bluhm B."/>
            <person name="Cannon C."/>
            <person name="Castanera R."/>
            <person name="Culley D."/>
            <person name="Daum C."/>
            <person name="Ezra D."/>
            <person name="Gonzalez J."/>
            <person name="Henrissat B."/>
            <person name="Kuo A."/>
            <person name="Liang C."/>
            <person name="Lipzen A."/>
            <person name="Lutzoni F."/>
            <person name="Magnuson J."/>
            <person name="Mondo S."/>
            <person name="Nolan M."/>
            <person name="Ohm R."/>
            <person name="Pangilinan J."/>
            <person name="Park H.-J."/>
            <person name="Ramirez L."/>
            <person name="Alfaro M."/>
            <person name="Sun H."/>
            <person name="Tritt A."/>
            <person name="Yoshinaga Y."/>
            <person name="Zwiers L.-H."/>
            <person name="Turgeon B."/>
            <person name="Goodwin S."/>
            <person name="Spatafora J."/>
            <person name="Crous P."/>
            <person name="Grigoriev I."/>
        </authorList>
    </citation>
    <scope>NUCLEOTIDE SEQUENCE</scope>
    <source>
        <strain evidence="1">CBS 115976</strain>
    </source>
</reference>
<dbReference type="InterPro" id="IPR029063">
    <property type="entry name" value="SAM-dependent_MTases_sf"/>
</dbReference>
<name>A0A6A6U9Z4_9PEZI</name>